<dbReference type="Proteomes" id="UP000198558">
    <property type="component" value="Unassembled WGS sequence"/>
</dbReference>
<name>A0A1I0BDQ3_9FIRM</name>
<gene>
    <name evidence="1" type="ORF">SAMN04489758_10180</name>
</gene>
<dbReference type="EMBL" id="FOIN01000001">
    <property type="protein sequence ID" value="SET04967.1"/>
    <property type="molecule type" value="Genomic_DNA"/>
</dbReference>
<accession>A0A1I0BDQ3</accession>
<protein>
    <submittedName>
        <fullName evidence="1">Uncharacterized protein</fullName>
    </submittedName>
</protein>
<sequence>MKKNKKAKTKLYVIMTDGNLGYVDHICKCEKCKERGMWEVFINTLNNEYLDCIRFDELNKYIGFCSNNKKILINCYFNRYFEKILKNKIEEIGFDKIFPDEYFDKYFINFKYIPKKDDSIYTIIFDKDKKESD</sequence>
<dbReference type="RefSeq" id="WP_092351348.1">
    <property type="nucleotide sequence ID" value="NZ_FOIN01000001.1"/>
</dbReference>
<dbReference type="GeneID" id="78289723"/>
<evidence type="ECO:0000313" key="1">
    <source>
        <dbReference type="EMBL" id="SET04967.1"/>
    </source>
</evidence>
<keyword evidence="2" id="KW-1185">Reference proteome</keyword>
<proteinExistence type="predicted"/>
<reference evidence="2" key="1">
    <citation type="submission" date="2016-10" db="EMBL/GenBank/DDBJ databases">
        <authorList>
            <person name="Varghese N."/>
            <person name="Submissions S."/>
        </authorList>
    </citation>
    <scope>NUCLEOTIDE SEQUENCE [LARGE SCALE GENOMIC DNA]</scope>
    <source>
        <strain evidence="2">DSM 1551</strain>
    </source>
</reference>
<organism evidence="1 2">
    <name type="scientific">Thomasclavelia cocleata</name>
    <dbReference type="NCBI Taxonomy" id="69824"/>
    <lineage>
        <taxon>Bacteria</taxon>
        <taxon>Bacillati</taxon>
        <taxon>Bacillota</taxon>
        <taxon>Erysipelotrichia</taxon>
        <taxon>Erysipelotrichales</taxon>
        <taxon>Coprobacillaceae</taxon>
        <taxon>Thomasclavelia</taxon>
    </lineage>
</organism>
<dbReference type="OrthoDB" id="10004000at2"/>
<dbReference type="AlphaFoldDB" id="A0A1I0BDQ3"/>
<evidence type="ECO:0000313" key="2">
    <source>
        <dbReference type="Proteomes" id="UP000198558"/>
    </source>
</evidence>